<sequence length="52" mass="5770">MAPFWPPKPKERSFQPPKGKNPTTPSSLCVFPAADCRRLFAGDVLPSRTCTH</sequence>
<reference evidence="2" key="2">
    <citation type="submission" date="2020-06" db="EMBL/GenBank/DDBJ databases">
        <title>Helianthus annuus Genome sequencing and assembly Release 2.</title>
        <authorList>
            <person name="Gouzy J."/>
            <person name="Langlade N."/>
            <person name="Munos S."/>
        </authorList>
    </citation>
    <scope>NUCLEOTIDE SEQUENCE</scope>
    <source>
        <tissue evidence="2">Leaves</tissue>
    </source>
</reference>
<keyword evidence="3" id="KW-1185">Reference proteome</keyword>
<dbReference type="EMBL" id="MNCJ02000331">
    <property type="protein sequence ID" value="KAF5759978.1"/>
    <property type="molecule type" value="Genomic_DNA"/>
</dbReference>
<evidence type="ECO:0000256" key="1">
    <source>
        <dbReference type="SAM" id="MobiDB-lite"/>
    </source>
</evidence>
<reference evidence="2" key="1">
    <citation type="journal article" date="2017" name="Nature">
        <title>The sunflower genome provides insights into oil metabolism, flowering and Asterid evolution.</title>
        <authorList>
            <person name="Badouin H."/>
            <person name="Gouzy J."/>
            <person name="Grassa C.J."/>
            <person name="Murat F."/>
            <person name="Staton S.E."/>
            <person name="Cottret L."/>
            <person name="Lelandais-Briere C."/>
            <person name="Owens G.L."/>
            <person name="Carrere S."/>
            <person name="Mayjonade B."/>
            <person name="Legrand L."/>
            <person name="Gill N."/>
            <person name="Kane N.C."/>
            <person name="Bowers J.E."/>
            <person name="Hubner S."/>
            <person name="Bellec A."/>
            <person name="Berard A."/>
            <person name="Berges H."/>
            <person name="Blanchet N."/>
            <person name="Boniface M.C."/>
            <person name="Brunel D."/>
            <person name="Catrice O."/>
            <person name="Chaidir N."/>
            <person name="Claudel C."/>
            <person name="Donnadieu C."/>
            <person name="Faraut T."/>
            <person name="Fievet G."/>
            <person name="Helmstetter N."/>
            <person name="King M."/>
            <person name="Knapp S.J."/>
            <person name="Lai Z."/>
            <person name="Le Paslier M.C."/>
            <person name="Lippi Y."/>
            <person name="Lorenzon L."/>
            <person name="Mandel J.R."/>
            <person name="Marage G."/>
            <person name="Marchand G."/>
            <person name="Marquand E."/>
            <person name="Bret-Mestries E."/>
            <person name="Morien E."/>
            <person name="Nambeesan S."/>
            <person name="Nguyen T."/>
            <person name="Pegot-Espagnet P."/>
            <person name="Pouilly N."/>
            <person name="Raftis F."/>
            <person name="Sallet E."/>
            <person name="Schiex T."/>
            <person name="Thomas J."/>
            <person name="Vandecasteele C."/>
            <person name="Vares D."/>
            <person name="Vear F."/>
            <person name="Vautrin S."/>
            <person name="Crespi M."/>
            <person name="Mangin B."/>
            <person name="Burke J.M."/>
            <person name="Salse J."/>
            <person name="Munos S."/>
            <person name="Vincourt P."/>
            <person name="Rieseberg L.H."/>
            <person name="Langlade N.B."/>
        </authorList>
    </citation>
    <scope>NUCLEOTIDE SEQUENCE</scope>
    <source>
        <tissue evidence="2">Leaves</tissue>
    </source>
</reference>
<name>A0A9K3DSK8_HELAN</name>
<accession>A0A9K3DSK8</accession>
<dbReference type="Proteomes" id="UP000215914">
    <property type="component" value="Unassembled WGS sequence"/>
</dbReference>
<evidence type="ECO:0000313" key="2">
    <source>
        <dbReference type="EMBL" id="KAF5759978.1"/>
    </source>
</evidence>
<organism evidence="2 3">
    <name type="scientific">Helianthus annuus</name>
    <name type="common">Common sunflower</name>
    <dbReference type="NCBI Taxonomy" id="4232"/>
    <lineage>
        <taxon>Eukaryota</taxon>
        <taxon>Viridiplantae</taxon>
        <taxon>Streptophyta</taxon>
        <taxon>Embryophyta</taxon>
        <taxon>Tracheophyta</taxon>
        <taxon>Spermatophyta</taxon>
        <taxon>Magnoliopsida</taxon>
        <taxon>eudicotyledons</taxon>
        <taxon>Gunneridae</taxon>
        <taxon>Pentapetalae</taxon>
        <taxon>asterids</taxon>
        <taxon>campanulids</taxon>
        <taxon>Asterales</taxon>
        <taxon>Asteraceae</taxon>
        <taxon>Asteroideae</taxon>
        <taxon>Heliantheae alliance</taxon>
        <taxon>Heliantheae</taxon>
        <taxon>Helianthus</taxon>
    </lineage>
</organism>
<gene>
    <name evidence="2" type="ORF">HanXRQr2_Chr16g0747931</name>
</gene>
<feature type="region of interest" description="Disordered" evidence="1">
    <location>
        <begin position="1"/>
        <end position="25"/>
    </location>
</feature>
<comment type="caution">
    <text evidence="2">The sequence shown here is derived from an EMBL/GenBank/DDBJ whole genome shotgun (WGS) entry which is preliminary data.</text>
</comment>
<proteinExistence type="predicted"/>
<protein>
    <submittedName>
        <fullName evidence="2">Uncharacterized protein</fullName>
    </submittedName>
</protein>
<dbReference type="Gramene" id="mRNA:HanXRQr2_Chr16g0747931">
    <property type="protein sequence ID" value="CDS:HanXRQr2_Chr16g0747931.1"/>
    <property type="gene ID" value="HanXRQr2_Chr16g0747931"/>
</dbReference>
<dbReference type="AlphaFoldDB" id="A0A9K3DSK8"/>
<evidence type="ECO:0000313" key="3">
    <source>
        <dbReference type="Proteomes" id="UP000215914"/>
    </source>
</evidence>